<evidence type="ECO:0000313" key="3">
    <source>
        <dbReference type="Proteomes" id="UP001305414"/>
    </source>
</evidence>
<feature type="compositionally biased region" description="Basic residues" evidence="1">
    <location>
        <begin position="1"/>
        <end position="13"/>
    </location>
</feature>
<accession>A0AAN7UFY4</accession>
<organism evidence="2 3">
    <name type="scientific">Xylaria bambusicola</name>
    <dbReference type="NCBI Taxonomy" id="326684"/>
    <lineage>
        <taxon>Eukaryota</taxon>
        <taxon>Fungi</taxon>
        <taxon>Dikarya</taxon>
        <taxon>Ascomycota</taxon>
        <taxon>Pezizomycotina</taxon>
        <taxon>Sordariomycetes</taxon>
        <taxon>Xylariomycetidae</taxon>
        <taxon>Xylariales</taxon>
        <taxon>Xylariaceae</taxon>
        <taxon>Xylaria</taxon>
    </lineage>
</organism>
<name>A0AAN7UFY4_9PEZI</name>
<evidence type="ECO:0000313" key="2">
    <source>
        <dbReference type="EMBL" id="KAK5625181.1"/>
    </source>
</evidence>
<dbReference type="AlphaFoldDB" id="A0AAN7UFY4"/>
<keyword evidence="3" id="KW-1185">Reference proteome</keyword>
<gene>
    <name evidence="2" type="ORF">RRF57_000897</name>
</gene>
<protein>
    <submittedName>
        <fullName evidence="2">Uncharacterized protein</fullName>
    </submittedName>
</protein>
<proteinExistence type="predicted"/>
<comment type="caution">
    <text evidence="2">The sequence shown here is derived from an EMBL/GenBank/DDBJ whole genome shotgun (WGS) entry which is preliminary data.</text>
</comment>
<feature type="compositionally biased region" description="Basic and acidic residues" evidence="1">
    <location>
        <begin position="56"/>
        <end position="71"/>
    </location>
</feature>
<dbReference type="EMBL" id="JAWHQM010000002">
    <property type="protein sequence ID" value="KAK5625181.1"/>
    <property type="molecule type" value="Genomic_DNA"/>
</dbReference>
<sequence length="71" mass="8019">MPMFSKKSKKGKGKEKEEPPSYSNKDVENVKFVIAERSHTSSSKPNEGPNKLQKKQPRDKGKGKETKQRGC</sequence>
<feature type="region of interest" description="Disordered" evidence="1">
    <location>
        <begin position="1"/>
        <end position="71"/>
    </location>
</feature>
<dbReference type="Proteomes" id="UP001305414">
    <property type="component" value="Unassembled WGS sequence"/>
</dbReference>
<evidence type="ECO:0000256" key="1">
    <source>
        <dbReference type="SAM" id="MobiDB-lite"/>
    </source>
</evidence>
<feature type="compositionally biased region" description="Basic and acidic residues" evidence="1">
    <location>
        <begin position="14"/>
        <end position="39"/>
    </location>
</feature>
<reference evidence="2 3" key="1">
    <citation type="submission" date="2023-10" db="EMBL/GenBank/DDBJ databases">
        <title>Draft genome sequence of Xylaria bambusicola isolate GMP-LS, the root and basal stem rot pathogen of sugarcane in Indonesia.</title>
        <authorList>
            <person name="Selvaraj P."/>
            <person name="Muralishankar V."/>
            <person name="Muruganantham S."/>
            <person name="Sp S."/>
            <person name="Haryani S."/>
            <person name="Lau K.J.X."/>
            <person name="Naqvi N.I."/>
        </authorList>
    </citation>
    <scope>NUCLEOTIDE SEQUENCE [LARGE SCALE GENOMIC DNA]</scope>
    <source>
        <strain evidence="2">GMP-LS</strain>
    </source>
</reference>